<comment type="caution">
    <text evidence="2">The sequence shown here is derived from an EMBL/GenBank/DDBJ whole genome shotgun (WGS) entry which is preliminary data.</text>
</comment>
<organism evidence="2 3">
    <name type="scientific">Streptococcus pyogenes</name>
    <dbReference type="NCBI Taxonomy" id="1314"/>
    <lineage>
        <taxon>Bacteria</taxon>
        <taxon>Bacillati</taxon>
        <taxon>Bacillota</taxon>
        <taxon>Bacilli</taxon>
        <taxon>Lactobacillales</taxon>
        <taxon>Streptococcaceae</taxon>
        <taxon>Streptococcus</taxon>
    </lineage>
</organism>
<proteinExistence type="predicted"/>
<evidence type="ECO:0000313" key="3">
    <source>
        <dbReference type="Proteomes" id="UP000316580"/>
    </source>
</evidence>
<feature type="non-terminal residue" evidence="2">
    <location>
        <position position="1"/>
    </location>
</feature>
<feature type="transmembrane region" description="Helical" evidence="1">
    <location>
        <begin position="37"/>
        <end position="56"/>
    </location>
</feature>
<dbReference type="RefSeq" id="WP_148863924.1">
    <property type="nucleotide sequence ID" value="NZ_JAAAMX010000014.1"/>
</dbReference>
<protein>
    <recommendedName>
        <fullName evidence="4">IS5/IS1182 family transposase</fullName>
    </recommendedName>
</protein>
<evidence type="ECO:0008006" key="4">
    <source>
        <dbReference type="Google" id="ProtNLM"/>
    </source>
</evidence>
<sequence length="59" mass="7009">VKRMAGEPFYFVQMRWFKHGNSHFYLKTLKKTSTKSMFVFNLNNPITFEVIGLLFFSSP</sequence>
<dbReference type="Proteomes" id="UP000316580">
    <property type="component" value="Unassembled WGS sequence"/>
</dbReference>
<keyword evidence="1" id="KW-1133">Transmembrane helix</keyword>
<gene>
    <name evidence="2" type="ORF">FGO82_05890</name>
</gene>
<reference evidence="2 3" key="1">
    <citation type="submission" date="2019-05" db="EMBL/GenBank/DDBJ databases">
        <title>Novel genomic isolates of S.pyogenes and S.dysgalactiae subsp. equisimilis associated to necrotising fasciitis (NSTI).</title>
        <authorList>
            <person name="Barrantes I."/>
        </authorList>
    </citation>
    <scope>NUCLEOTIDE SEQUENCE [LARGE SCALE GENOMIC DNA]</scope>
    <source>
        <strain evidence="2 3">SPY6028</strain>
    </source>
</reference>
<dbReference type="EMBL" id="VCID01000507">
    <property type="protein sequence ID" value="TNY47042.1"/>
    <property type="molecule type" value="Genomic_DNA"/>
</dbReference>
<accession>A0A660A5X3</accession>
<evidence type="ECO:0000256" key="1">
    <source>
        <dbReference type="SAM" id="Phobius"/>
    </source>
</evidence>
<dbReference type="AlphaFoldDB" id="A0A660A5X3"/>
<evidence type="ECO:0000313" key="2">
    <source>
        <dbReference type="EMBL" id="TNY47042.1"/>
    </source>
</evidence>
<keyword evidence="1" id="KW-0812">Transmembrane</keyword>
<keyword evidence="1" id="KW-0472">Membrane</keyword>
<name>A0A660A5X3_STRPY</name>